<evidence type="ECO:0000313" key="10">
    <source>
        <dbReference type="RefSeq" id="XP_057394371.1"/>
    </source>
</evidence>
<evidence type="ECO:0000256" key="6">
    <source>
        <dbReference type="SAM" id="Phobius"/>
    </source>
</evidence>
<feature type="transmembrane region" description="Helical" evidence="6">
    <location>
        <begin position="197"/>
        <end position="217"/>
    </location>
</feature>
<evidence type="ECO:0000256" key="5">
    <source>
        <dbReference type="ARBA" id="ARBA00022837"/>
    </source>
</evidence>
<dbReference type="Proteomes" id="UP001652580">
    <property type="component" value="Chromosome X"/>
</dbReference>
<protein>
    <submittedName>
        <fullName evidence="10">Arylsulfatase L isoform X2</fullName>
    </submittedName>
</protein>
<dbReference type="InterPro" id="IPR024607">
    <property type="entry name" value="Sulfatase_CS"/>
</dbReference>
<name>A0ABM3SWZ4_BALAC</name>
<dbReference type="InterPro" id="IPR017850">
    <property type="entry name" value="Alkaline_phosphatase_core_sf"/>
</dbReference>
<keyword evidence="6" id="KW-1133">Transmembrane helix</keyword>
<keyword evidence="7" id="KW-0732">Signal</keyword>
<keyword evidence="9" id="KW-1185">Reference proteome</keyword>
<evidence type="ECO:0000256" key="2">
    <source>
        <dbReference type="ARBA" id="ARBA00008779"/>
    </source>
</evidence>
<keyword evidence="4" id="KW-0378">Hydrolase</keyword>
<dbReference type="PANTHER" id="PTHR42693:SF48">
    <property type="entry name" value="ARYLSULFATASE L"/>
    <property type="match status" value="1"/>
</dbReference>
<dbReference type="PROSITE" id="PS00523">
    <property type="entry name" value="SULFATASE_1"/>
    <property type="match status" value="1"/>
</dbReference>
<dbReference type="InterPro" id="IPR000917">
    <property type="entry name" value="Sulfatase_N"/>
</dbReference>
<dbReference type="Gene3D" id="3.40.720.10">
    <property type="entry name" value="Alkaline Phosphatase, subunit A"/>
    <property type="match status" value="2"/>
</dbReference>
<evidence type="ECO:0000259" key="8">
    <source>
        <dbReference type="Pfam" id="PF00884"/>
    </source>
</evidence>
<evidence type="ECO:0000313" key="9">
    <source>
        <dbReference type="Proteomes" id="UP001652580"/>
    </source>
</evidence>
<dbReference type="GeneID" id="103004290"/>
<organism evidence="9 10">
    <name type="scientific">Balaenoptera acutorostrata</name>
    <name type="common">Common minke whale</name>
    <name type="synonym">Balaena rostrata</name>
    <dbReference type="NCBI Taxonomy" id="9767"/>
    <lineage>
        <taxon>Eukaryota</taxon>
        <taxon>Metazoa</taxon>
        <taxon>Chordata</taxon>
        <taxon>Craniata</taxon>
        <taxon>Vertebrata</taxon>
        <taxon>Euteleostomi</taxon>
        <taxon>Mammalia</taxon>
        <taxon>Eutheria</taxon>
        <taxon>Laurasiatheria</taxon>
        <taxon>Artiodactyla</taxon>
        <taxon>Whippomorpha</taxon>
        <taxon>Cetacea</taxon>
        <taxon>Mysticeti</taxon>
        <taxon>Balaenopteridae</taxon>
        <taxon>Balaenoptera</taxon>
    </lineage>
</organism>
<sequence>MLHLEHSCLFFRSWLALTVGVLLDLKLSACSSLSGSRPNILLLMADDLGIGDVGCYGNNTIRTPNIDGLAADGLMLTQHIAAASVCTPSRAAFLTGRYPLRSGMVSSNGYRVLQWTGVSGGLPPNETTFAKILKDKGYATGLIGKWHLGLNCESSNDYCHHPLSHGFDHFYGMPFSMMGDCEPWEMSEKRAGLEHKLNVCSHVMALAAFTLAVGKLTRLIAGSWTLVICSAIVALLFFTTSYFVGALIVHADCFLMRNQSITEQPMCLQRTMALMLKEVSSFVQRNKQGPFLLFVSFLHVHTPLITTENFRGRSPHGLYGDNIEEMDWMVGQILDTLDTEGLTNSTLVYFTSDHGGSLEAQFGNNQYGGWNGIYKGGAVWKVHYVTPMFHPDGAGACYGSGVCPCSGDKVAHHDPPLLFDLSRDPSEAHALTPDTESSFHQVVERITKAVEDHRRTLSPVPLQLDMPNNIWKPWLQPCCGRFPLCWCDREADP</sequence>
<comment type="cofactor">
    <cofactor evidence="1">
        <name>Ca(2+)</name>
        <dbReference type="ChEBI" id="CHEBI:29108"/>
    </cofactor>
</comment>
<keyword evidence="6" id="KW-0472">Membrane</keyword>
<reference evidence="10" key="1">
    <citation type="submission" date="2025-08" db="UniProtKB">
        <authorList>
            <consortium name="RefSeq"/>
        </authorList>
    </citation>
    <scope>IDENTIFICATION</scope>
</reference>
<evidence type="ECO:0000256" key="1">
    <source>
        <dbReference type="ARBA" id="ARBA00001913"/>
    </source>
</evidence>
<dbReference type="SUPFAM" id="SSF53649">
    <property type="entry name" value="Alkaline phosphatase-like"/>
    <property type="match status" value="1"/>
</dbReference>
<dbReference type="Pfam" id="PF00884">
    <property type="entry name" value="Sulfatase"/>
    <property type="match status" value="1"/>
</dbReference>
<dbReference type="PROSITE" id="PS00149">
    <property type="entry name" value="SULFATASE_2"/>
    <property type="match status" value="1"/>
</dbReference>
<proteinExistence type="inferred from homology"/>
<dbReference type="InterPro" id="IPR050738">
    <property type="entry name" value="Sulfatase"/>
</dbReference>
<dbReference type="PANTHER" id="PTHR42693">
    <property type="entry name" value="ARYLSULFATASE FAMILY MEMBER"/>
    <property type="match status" value="1"/>
</dbReference>
<keyword evidence="3" id="KW-0479">Metal-binding</keyword>
<evidence type="ECO:0000256" key="4">
    <source>
        <dbReference type="ARBA" id="ARBA00022801"/>
    </source>
</evidence>
<keyword evidence="6" id="KW-0812">Transmembrane</keyword>
<evidence type="ECO:0000256" key="7">
    <source>
        <dbReference type="SAM" id="SignalP"/>
    </source>
</evidence>
<evidence type="ECO:0000256" key="3">
    <source>
        <dbReference type="ARBA" id="ARBA00022723"/>
    </source>
</evidence>
<feature type="domain" description="Sulfatase N-terminal" evidence="8">
    <location>
        <begin position="38"/>
        <end position="389"/>
    </location>
</feature>
<feature type="transmembrane region" description="Helical" evidence="6">
    <location>
        <begin position="223"/>
        <end position="249"/>
    </location>
</feature>
<comment type="similarity">
    <text evidence="2">Belongs to the sulfatase family.</text>
</comment>
<keyword evidence="5" id="KW-0106">Calcium</keyword>
<feature type="signal peptide" evidence="7">
    <location>
        <begin position="1"/>
        <end position="20"/>
    </location>
</feature>
<gene>
    <name evidence="10" type="primary">ARSL</name>
</gene>
<dbReference type="Gene3D" id="3.30.1120.10">
    <property type="match status" value="1"/>
</dbReference>
<dbReference type="RefSeq" id="XP_057394371.1">
    <property type="nucleotide sequence ID" value="XM_057538388.1"/>
</dbReference>
<feature type="chain" id="PRO_5045507963" evidence="7">
    <location>
        <begin position="21"/>
        <end position="493"/>
    </location>
</feature>
<accession>A0ABM3SWZ4</accession>